<evidence type="ECO:0000256" key="2">
    <source>
        <dbReference type="ARBA" id="ARBA00023125"/>
    </source>
</evidence>
<dbReference type="GO" id="GO:0003677">
    <property type="term" value="F:DNA binding"/>
    <property type="evidence" value="ECO:0007669"/>
    <property type="project" value="UniProtKB-KW"/>
</dbReference>
<keyword evidence="2" id="KW-0238">DNA-binding</keyword>
<dbReference type="Gene3D" id="1.10.10.10">
    <property type="entry name" value="Winged helix-like DNA-binding domain superfamily/Winged helix DNA-binding domain"/>
    <property type="match status" value="1"/>
</dbReference>
<sequence length="270" mass="29531">MASSRYRDIAEQLAAEIAGLAPGTRIEGEHEIAERFGVGRAAARAALQELERRMLVRRVQGVGTFTSRRIDYLISPHQPPSWSRTVNAANSHSRAVIRSCEVVNLVDEIAAVLGRVPGDPGHRLRRRSFIDDLPAAWGIEWIPTDVIGDLATPLRLFDSLDRVLRELAGVTLRRAWARASLETTPFELADELGTSPGDPVWYVESLNEDAETGRLLCFTQRWLRADAIRLIMETGWAGTAPARGGAGAHARISAAVGPDQPVRLPAGPRP</sequence>
<dbReference type="Gene3D" id="3.40.1410.10">
    <property type="entry name" value="Chorismate lyase-like"/>
    <property type="match status" value="1"/>
</dbReference>
<dbReference type="InterPro" id="IPR036390">
    <property type="entry name" value="WH_DNA-bd_sf"/>
</dbReference>
<feature type="domain" description="HTH gntR-type" evidence="4">
    <location>
        <begin position="3"/>
        <end position="69"/>
    </location>
</feature>
<dbReference type="InterPro" id="IPR011663">
    <property type="entry name" value="UTRA"/>
</dbReference>
<dbReference type="PANTHER" id="PTHR44846">
    <property type="entry name" value="MANNOSYL-D-GLYCERATE TRANSPORT/METABOLISM SYSTEM REPRESSOR MNGR-RELATED"/>
    <property type="match status" value="1"/>
</dbReference>
<dbReference type="AlphaFoldDB" id="A0A937URM0"/>
<dbReference type="Pfam" id="PF07702">
    <property type="entry name" value="UTRA"/>
    <property type="match status" value="1"/>
</dbReference>
<keyword evidence="1" id="KW-0805">Transcription regulation</keyword>
<dbReference type="PROSITE" id="PS50949">
    <property type="entry name" value="HTH_GNTR"/>
    <property type="match status" value="1"/>
</dbReference>
<accession>A0A937URM0</accession>
<dbReference type="EMBL" id="JAEACQ010000363">
    <property type="protein sequence ID" value="MBL7632999.1"/>
    <property type="molecule type" value="Genomic_DNA"/>
</dbReference>
<proteinExistence type="predicted"/>
<evidence type="ECO:0000256" key="3">
    <source>
        <dbReference type="ARBA" id="ARBA00023163"/>
    </source>
</evidence>
<dbReference type="RefSeq" id="WP_203005342.1">
    <property type="nucleotide sequence ID" value="NZ_JADWYU010000037.1"/>
</dbReference>
<dbReference type="InterPro" id="IPR000524">
    <property type="entry name" value="Tscrpt_reg_HTH_GntR"/>
</dbReference>
<evidence type="ECO:0000313" key="6">
    <source>
        <dbReference type="Proteomes" id="UP000604475"/>
    </source>
</evidence>
<organism evidence="5 6">
    <name type="scientific">Frankia nepalensis</name>
    <dbReference type="NCBI Taxonomy" id="1836974"/>
    <lineage>
        <taxon>Bacteria</taxon>
        <taxon>Bacillati</taxon>
        <taxon>Actinomycetota</taxon>
        <taxon>Actinomycetes</taxon>
        <taxon>Frankiales</taxon>
        <taxon>Frankiaceae</taxon>
        <taxon>Frankia</taxon>
    </lineage>
</organism>
<protein>
    <submittedName>
        <fullName evidence="5">GntR family transcriptional regulator</fullName>
    </submittedName>
</protein>
<dbReference type="InterPro" id="IPR050679">
    <property type="entry name" value="Bact_HTH_transcr_reg"/>
</dbReference>
<evidence type="ECO:0000256" key="1">
    <source>
        <dbReference type="ARBA" id="ARBA00023015"/>
    </source>
</evidence>
<evidence type="ECO:0000259" key="4">
    <source>
        <dbReference type="PROSITE" id="PS50949"/>
    </source>
</evidence>
<dbReference type="InterPro" id="IPR036388">
    <property type="entry name" value="WH-like_DNA-bd_sf"/>
</dbReference>
<keyword evidence="3" id="KW-0804">Transcription</keyword>
<dbReference type="PANTHER" id="PTHR44846:SF17">
    <property type="entry name" value="GNTR-FAMILY TRANSCRIPTIONAL REGULATOR"/>
    <property type="match status" value="1"/>
</dbReference>
<dbReference type="Pfam" id="PF00392">
    <property type="entry name" value="GntR"/>
    <property type="match status" value="1"/>
</dbReference>
<evidence type="ECO:0000313" key="5">
    <source>
        <dbReference type="EMBL" id="MBL7632999.1"/>
    </source>
</evidence>
<dbReference type="SMART" id="SM00866">
    <property type="entry name" value="UTRA"/>
    <property type="match status" value="1"/>
</dbReference>
<dbReference type="SMART" id="SM00345">
    <property type="entry name" value="HTH_GNTR"/>
    <property type="match status" value="1"/>
</dbReference>
<comment type="caution">
    <text evidence="5">The sequence shown here is derived from an EMBL/GenBank/DDBJ whole genome shotgun (WGS) entry which is preliminary data.</text>
</comment>
<name>A0A937URM0_9ACTN</name>
<dbReference type="SUPFAM" id="SSF64288">
    <property type="entry name" value="Chorismate lyase-like"/>
    <property type="match status" value="1"/>
</dbReference>
<dbReference type="Proteomes" id="UP000604475">
    <property type="component" value="Unassembled WGS sequence"/>
</dbReference>
<keyword evidence="6" id="KW-1185">Reference proteome</keyword>
<dbReference type="SUPFAM" id="SSF46785">
    <property type="entry name" value="Winged helix' DNA-binding domain"/>
    <property type="match status" value="1"/>
</dbReference>
<dbReference type="GO" id="GO:0003700">
    <property type="term" value="F:DNA-binding transcription factor activity"/>
    <property type="evidence" value="ECO:0007669"/>
    <property type="project" value="InterPro"/>
</dbReference>
<gene>
    <name evidence="5" type="ORF">I7412_38775</name>
</gene>
<reference evidence="5" key="1">
    <citation type="submission" date="2020-12" db="EMBL/GenBank/DDBJ databases">
        <title>Genomic characterization of non-nitrogen-fixing Frankia strains.</title>
        <authorList>
            <person name="Carlos-Shanley C."/>
            <person name="Guerra T."/>
            <person name="Hahn D."/>
        </authorList>
    </citation>
    <scope>NUCLEOTIDE SEQUENCE</scope>
    <source>
        <strain evidence="5">CN6</strain>
    </source>
</reference>
<dbReference type="InterPro" id="IPR028978">
    <property type="entry name" value="Chorismate_lyase_/UTRA_dom_sf"/>
</dbReference>
<dbReference type="GO" id="GO:0045892">
    <property type="term" value="P:negative regulation of DNA-templated transcription"/>
    <property type="evidence" value="ECO:0007669"/>
    <property type="project" value="TreeGrafter"/>
</dbReference>